<keyword evidence="5" id="KW-0804">Transcription</keyword>
<name>A0AAP0X2A7_LIQFO</name>
<organism evidence="10 11">
    <name type="scientific">Liquidambar formosana</name>
    <name type="common">Formosan gum</name>
    <dbReference type="NCBI Taxonomy" id="63359"/>
    <lineage>
        <taxon>Eukaryota</taxon>
        <taxon>Viridiplantae</taxon>
        <taxon>Streptophyta</taxon>
        <taxon>Embryophyta</taxon>
        <taxon>Tracheophyta</taxon>
        <taxon>Spermatophyta</taxon>
        <taxon>Magnoliopsida</taxon>
        <taxon>eudicotyledons</taxon>
        <taxon>Gunneridae</taxon>
        <taxon>Pentapetalae</taxon>
        <taxon>Saxifragales</taxon>
        <taxon>Altingiaceae</taxon>
        <taxon>Liquidambar</taxon>
    </lineage>
</organism>
<evidence type="ECO:0000256" key="7">
    <source>
        <dbReference type="ARBA" id="ARBA00024343"/>
    </source>
</evidence>
<dbReference type="GO" id="GO:0003700">
    <property type="term" value="F:DNA-binding transcription factor activity"/>
    <property type="evidence" value="ECO:0007669"/>
    <property type="project" value="InterPro"/>
</dbReference>
<sequence length="268" mass="29419">MGIGEKNHPGTHAIGFLYDAFLHLANVIPYVKEPDKGYPSVNHCQLLCVCVCKLMEFKESSSSTSSHPHTPNAPLPPGGSSSAQPPANKQKRKAGRKKFQATRHPIYKGVRQRNGKWVCEVRQPHNKNSRIWLGTFLSPKMAARAYDVAALALRGDSASLNFPEASHLLPRPRSSSICDIQHAANEAARAYAQVENTSSSSMSISSVENLEKVPEGCRKLFLDEEELFNMPGLLDSMAEGLILTPPGMKGAINWDGMDDAMDLNLWSH</sequence>
<proteinExistence type="inferred from homology"/>
<evidence type="ECO:0000259" key="9">
    <source>
        <dbReference type="PROSITE" id="PS51032"/>
    </source>
</evidence>
<feature type="region of interest" description="Disordered" evidence="8">
    <location>
        <begin position="61"/>
        <end position="104"/>
    </location>
</feature>
<accession>A0AAP0X2A7</accession>
<dbReference type="EMBL" id="JBBPBK010000002">
    <property type="protein sequence ID" value="KAK9290214.1"/>
    <property type="molecule type" value="Genomic_DNA"/>
</dbReference>
<dbReference type="AlphaFoldDB" id="A0AAP0X2A7"/>
<keyword evidence="6" id="KW-0539">Nucleus</keyword>
<dbReference type="SUPFAM" id="SSF54171">
    <property type="entry name" value="DNA-binding domain"/>
    <property type="match status" value="1"/>
</dbReference>
<gene>
    <name evidence="10" type="ORF">L1049_008380</name>
</gene>
<dbReference type="InterPro" id="IPR001471">
    <property type="entry name" value="AP2/ERF_dom"/>
</dbReference>
<evidence type="ECO:0000256" key="6">
    <source>
        <dbReference type="ARBA" id="ARBA00023242"/>
    </source>
</evidence>
<evidence type="ECO:0000313" key="10">
    <source>
        <dbReference type="EMBL" id="KAK9290214.1"/>
    </source>
</evidence>
<dbReference type="GO" id="GO:0003677">
    <property type="term" value="F:DNA binding"/>
    <property type="evidence" value="ECO:0007669"/>
    <property type="project" value="UniProtKB-KW"/>
</dbReference>
<dbReference type="InterPro" id="IPR016177">
    <property type="entry name" value="DNA-bd_dom_sf"/>
</dbReference>
<dbReference type="GO" id="GO:0005634">
    <property type="term" value="C:nucleus"/>
    <property type="evidence" value="ECO:0007669"/>
    <property type="project" value="UniProtKB-SubCell"/>
</dbReference>
<reference evidence="10 11" key="1">
    <citation type="journal article" date="2024" name="Plant J.">
        <title>Genome sequences and population genomics reveal climatic adaptation and genomic divergence between two closely related sweetgum species.</title>
        <authorList>
            <person name="Xu W.Q."/>
            <person name="Ren C.Q."/>
            <person name="Zhang X.Y."/>
            <person name="Comes H.P."/>
            <person name="Liu X.H."/>
            <person name="Li Y.G."/>
            <person name="Kettle C.J."/>
            <person name="Jalonen R."/>
            <person name="Gaisberger H."/>
            <person name="Ma Y.Z."/>
            <person name="Qiu Y.X."/>
        </authorList>
    </citation>
    <scope>NUCLEOTIDE SEQUENCE [LARGE SCALE GENOMIC DNA]</scope>
    <source>
        <strain evidence="10">Hangzhou</strain>
    </source>
</reference>
<evidence type="ECO:0000256" key="8">
    <source>
        <dbReference type="SAM" id="MobiDB-lite"/>
    </source>
</evidence>
<feature type="compositionally biased region" description="Basic residues" evidence="8">
    <location>
        <begin position="89"/>
        <end position="101"/>
    </location>
</feature>
<dbReference type="CDD" id="cd00018">
    <property type="entry name" value="AP2"/>
    <property type="match status" value="1"/>
</dbReference>
<dbReference type="InterPro" id="IPR036955">
    <property type="entry name" value="AP2/ERF_dom_sf"/>
</dbReference>
<evidence type="ECO:0000256" key="4">
    <source>
        <dbReference type="ARBA" id="ARBA00023159"/>
    </source>
</evidence>
<feature type="compositionally biased region" description="Low complexity" evidence="8">
    <location>
        <begin position="61"/>
        <end position="70"/>
    </location>
</feature>
<dbReference type="InterPro" id="IPR045277">
    <property type="entry name" value="DRE1A-I"/>
</dbReference>
<keyword evidence="3" id="KW-0238">DNA-binding</keyword>
<comment type="caution">
    <text evidence="10">The sequence shown here is derived from an EMBL/GenBank/DDBJ whole genome shotgun (WGS) entry which is preliminary data.</text>
</comment>
<feature type="domain" description="AP2/ERF" evidence="9">
    <location>
        <begin position="106"/>
        <end position="163"/>
    </location>
</feature>
<evidence type="ECO:0000256" key="1">
    <source>
        <dbReference type="ARBA" id="ARBA00004123"/>
    </source>
</evidence>
<comment type="similarity">
    <text evidence="7">Belongs to the AP2/ERF transcription factor family. ERF subfamily.</text>
</comment>
<evidence type="ECO:0000256" key="3">
    <source>
        <dbReference type="ARBA" id="ARBA00023125"/>
    </source>
</evidence>
<dbReference type="PRINTS" id="PR00367">
    <property type="entry name" value="ETHRSPELEMNT"/>
</dbReference>
<evidence type="ECO:0000256" key="5">
    <source>
        <dbReference type="ARBA" id="ARBA00023163"/>
    </source>
</evidence>
<feature type="compositionally biased region" description="Low complexity" evidence="8">
    <location>
        <begin position="78"/>
        <end position="88"/>
    </location>
</feature>
<dbReference type="SMART" id="SM00380">
    <property type="entry name" value="AP2"/>
    <property type="match status" value="1"/>
</dbReference>
<comment type="subcellular location">
    <subcellularLocation>
        <location evidence="1">Nucleus</location>
    </subcellularLocation>
</comment>
<keyword evidence="2" id="KW-0805">Transcription regulation</keyword>
<dbReference type="PANTHER" id="PTHR31839:SF39">
    <property type="entry name" value="CBF3 PROTEIN"/>
    <property type="match status" value="1"/>
</dbReference>
<dbReference type="PROSITE" id="PS51032">
    <property type="entry name" value="AP2_ERF"/>
    <property type="match status" value="1"/>
</dbReference>
<dbReference type="Pfam" id="PF00847">
    <property type="entry name" value="AP2"/>
    <property type="match status" value="1"/>
</dbReference>
<evidence type="ECO:0000256" key="2">
    <source>
        <dbReference type="ARBA" id="ARBA00023015"/>
    </source>
</evidence>
<dbReference type="Gene3D" id="3.30.730.10">
    <property type="entry name" value="AP2/ERF domain"/>
    <property type="match status" value="1"/>
</dbReference>
<dbReference type="PANTHER" id="PTHR31839">
    <property type="entry name" value="DEHYDRATION-RESPONSIVE ELEMENT-BINDING PROTEIN 1D"/>
    <property type="match status" value="1"/>
</dbReference>
<evidence type="ECO:0000313" key="11">
    <source>
        <dbReference type="Proteomes" id="UP001415857"/>
    </source>
</evidence>
<protein>
    <recommendedName>
        <fullName evidence="9">AP2/ERF domain-containing protein</fullName>
    </recommendedName>
</protein>
<keyword evidence="11" id="KW-1185">Reference proteome</keyword>
<keyword evidence="4" id="KW-0010">Activator</keyword>
<dbReference type="Proteomes" id="UP001415857">
    <property type="component" value="Unassembled WGS sequence"/>
</dbReference>